<dbReference type="PANTHER" id="PTHR41517:SF1">
    <property type="entry name" value="CUPIN"/>
    <property type="match status" value="1"/>
</dbReference>
<accession>A0ABY2XQ55</accession>
<evidence type="ECO:0000259" key="4">
    <source>
        <dbReference type="Pfam" id="PF07883"/>
    </source>
</evidence>
<feature type="domain" description="Cupin type-2" evidence="4">
    <location>
        <begin position="263"/>
        <end position="320"/>
    </location>
</feature>
<keyword evidence="2 5" id="KW-0560">Oxidoreductase</keyword>
<name>A0ABY2XQ55_9GAMM</name>
<dbReference type="Pfam" id="PF07883">
    <property type="entry name" value="Cupin_2"/>
    <property type="match status" value="2"/>
</dbReference>
<dbReference type="InterPro" id="IPR011960">
    <property type="entry name" value="Gentisate_dOase"/>
</dbReference>
<dbReference type="SUPFAM" id="SSF51182">
    <property type="entry name" value="RmlC-like cupins"/>
    <property type="match status" value="1"/>
</dbReference>
<dbReference type="Proteomes" id="UP000739180">
    <property type="component" value="Unassembled WGS sequence"/>
</dbReference>
<protein>
    <recommendedName>
        <fullName evidence="3">Gentisate 1,2-dioxygenase</fullName>
        <ecNumber evidence="3">1.13.11.4</ecNumber>
    </recommendedName>
</protein>
<dbReference type="RefSeq" id="WP_138771314.1">
    <property type="nucleotide sequence ID" value="NZ_JBHSSX010000047.1"/>
</dbReference>
<proteinExistence type="predicted"/>
<evidence type="ECO:0000256" key="1">
    <source>
        <dbReference type="ARBA" id="ARBA00022964"/>
    </source>
</evidence>
<dbReference type="NCBIfam" id="TIGR02272">
    <property type="entry name" value="gentisate_1_2"/>
    <property type="match status" value="1"/>
</dbReference>
<feature type="domain" description="Cupin type-2" evidence="4">
    <location>
        <begin position="93"/>
        <end position="160"/>
    </location>
</feature>
<dbReference type="InterPro" id="IPR014710">
    <property type="entry name" value="RmlC-like_jellyroll"/>
</dbReference>
<dbReference type="InterPro" id="IPR011051">
    <property type="entry name" value="RmlC_Cupin_sf"/>
</dbReference>
<keyword evidence="1" id="KW-0223">Dioxygenase</keyword>
<comment type="caution">
    <text evidence="5">The sequence shown here is derived from an EMBL/GenBank/DDBJ whole genome shotgun (WGS) entry which is preliminary data.</text>
</comment>
<evidence type="ECO:0000256" key="2">
    <source>
        <dbReference type="ARBA" id="ARBA00023002"/>
    </source>
</evidence>
<organism evidence="5 6">
    <name type="scientific">Alloalcanivorax gelatiniphagus</name>
    <dbReference type="NCBI Taxonomy" id="1194167"/>
    <lineage>
        <taxon>Bacteria</taxon>
        <taxon>Pseudomonadati</taxon>
        <taxon>Pseudomonadota</taxon>
        <taxon>Gammaproteobacteria</taxon>
        <taxon>Oceanospirillales</taxon>
        <taxon>Alcanivoracaceae</taxon>
        <taxon>Alloalcanivorax</taxon>
    </lineage>
</organism>
<dbReference type="Gene3D" id="2.60.120.10">
    <property type="entry name" value="Jelly Rolls"/>
    <property type="match status" value="1"/>
</dbReference>
<sequence length="345" mass="38830">MAGKTTSARRRAFYQRLAAFEAAPLWEVLGNIVPRQPTSHYHAHQWHYSQLRPLLLEAGDLLTAEEAERRVLVLENPSCPGQSRATPSLYAGLQLILPGETAPAHRHTPSALRFLIEGERGYTSVGGERTTMREGDFVITPAWAWHDHGNDGDEPVIWLDGLDIPVISYFESVFSDPHEESRQPLSRPEGDSLARYGQNLLPIDARSPYGPTTPIFNYPYERTRDALIKAALGAAPDEHWGTTLRYANPIDGGWPMPTLATWMTHLRKGEQTTALRSTDSQVMHVVEGRGEITIDGQVISFGPKDVIAIPGWQWRRLSASEDCFLFFFSDRALHEKLGFHREERQ</sequence>
<dbReference type="PANTHER" id="PTHR41517">
    <property type="entry name" value="1,2-DIOXYGENASE PROTEIN-RELATED"/>
    <property type="match status" value="1"/>
</dbReference>
<evidence type="ECO:0000313" key="6">
    <source>
        <dbReference type="Proteomes" id="UP000739180"/>
    </source>
</evidence>
<dbReference type="GO" id="GO:0047922">
    <property type="term" value="F:gentisate 1,2-dioxygenase activity"/>
    <property type="evidence" value="ECO:0007669"/>
    <property type="project" value="UniProtKB-EC"/>
</dbReference>
<dbReference type="CDD" id="cd02216">
    <property type="entry name" value="cupin_GDO-like_N"/>
    <property type="match status" value="1"/>
</dbReference>
<dbReference type="CDD" id="cd06992">
    <property type="entry name" value="cupin_GDO-like_C"/>
    <property type="match status" value="1"/>
</dbReference>
<gene>
    <name evidence="5" type="primary">gtdA</name>
    <name evidence="5" type="ORF">FGS76_03855</name>
</gene>
<keyword evidence="6" id="KW-1185">Reference proteome</keyword>
<evidence type="ECO:0000256" key="3">
    <source>
        <dbReference type="NCBIfam" id="TIGR02272"/>
    </source>
</evidence>
<dbReference type="InterPro" id="IPR013096">
    <property type="entry name" value="Cupin_2"/>
</dbReference>
<dbReference type="EC" id="1.13.11.4" evidence="3"/>
<dbReference type="EMBL" id="VCQT01000019">
    <property type="protein sequence ID" value="TMW14074.1"/>
    <property type="molecule type" value="Genomic_DNA"/>
</dbReference>
<evidence type="ECO:0000313" key="5">
    <source>
        <dbReference type="EMBL" id="TMW14074.1"/>
    </source>
</evidence>
<dbReference type="InterPro" id="IPR047183">
    <property type="entry name" value="GDO-like"/>
</dbReference>
<reference evidence="5 6" key="1">
    <citation type="submission" date="2019-05" db="EMBL/GenBank/DDBJ databases">
        <title>Genome of Alcanivorax gelatiniphagus, an oil degrading marine bacteria.</title>
        <authorList>
            <person name="Kwon K.K."/>
        </authorList>
    </citation>
    <scope>NUCLEOTIDE SEQUENCE [LARGE SCALE GENOMIC DNA]</scope>
    <source>
        <strain evidence="5 6">MEBiC 08158</strain>
    </source>
</reference>